<accession>A0AAD6MK06</accession>
<comment type="caution">
    <text evidence="1">The sequence shown here is derived from an EMBL/GenBank/DDBJ whole genome shotgun (WGS) entry which is preliminary data.</text>
</comment>
<dbReference type="Proteomes" id="UP001164929">
    <property type="component" value="Chromosome 8"/>
</dbReference>
<gene>
    <name evidence="1" type="ORF">NC653_020206</name>
</gene>
<dbReference type="EMBL" id="JAQIZT010000008">
    <property type="protein sequence ID" value="KAJ6986898.1"/>
    <property type="molecule type" value="Genomic_DNA"/>
</dbReference>
<sequence length="67" mass="7642">MSSMLEAEGIEPVLIKTRNEAVLEGVRPLNLLFEDNNSEVWYGEIHLDLIKPQAFKADEWQDGRALT</sequence>
<reference evidence="1" key="1">
    <citation type="journal article" date="2023" name="Mol. Ecol. Resour.">
        <title>Chromosome-level genome assembly of a triploid poplar Populus alba 'Berolinensis'.</title>
        <authorList>
            <person name="Chen S."/>
            <person name="Yu Y."/>
            <person name="Wang X."/>
            <person name="Wang S."/>
            <person name="Zhang T."/>
            <person name="Zhou Y."/>
            <person name="He R."/>
            <person name="Meng N."/>
            <person name="Wang Y."/>
            <person name="Liu W."/>
            <person name="Liu Z."/>
            <person name="Liu J."/>
            <person name="Guo Q."/>
            <person name="Huang H."/>
            <person name="Sederoff R.R."/>
            <person name="Wang G."/>
            <person name="Qu G."/>
            <person name="Chen S."/>
        </authorList>
    </citation>
    <scope>NUCLEOTIDE SEQUENCE</scope>
    <source>
        <strain evidence="1">SC-2020</strain>
    </source>
</reference>
<name>A0AAD6MK06_9ROSI</name>
<dbReference type="AlphaFoldDB" id="A0AAD6MK06"/>
<proteinExistence type="predicted"/>
<evidence type="ECO:0000313" key="2">
    <source>
        <dbReference type="Proteomes" id="UP001164929"/>
    </source>
</evidence>
<protein>
    <submittedName>
        <fullName evidence="1">Uncharacterized protein</fullName>
    </submittedName>
</protein>
<keyword evidence="2" id="KW-1185">Reference proteome</keyword>
<evidence type="ECO:0000313" key="1">
    <source>
        <dbReference type="EMBL" id="KAJ6986898.1"/>
    </source>
</evidence>
<organism evidence="1 2">
    <name type="scientific">Populus alba x Populus x berolinensis</name>
    <dbReference type="NCBI Taxonomy" id="444605"/>
    <lineage>
        <taxon>Eukaryota</taxon>
        <taxon>Viridiplantae</taxon>
        <taxon>Streptophyta</taxon>
        <taxon>Embryophyta</taxon>
        <taxon>Tracheophyta</taxon>
        <taxon>Spermatophyta</taxon>
        <taxon>Magnoliopsida</taxon>
        <taxon>eudicotyledons</taxon>
        <taxon>Gunneridae</taxon>
        <taxon>Pentapetalae</taxon>
        <taxon>rosids</taxon>
        <taxon>fabids</taxon>
        <taxon>Malpighiales</taxon>
        <taxon>Salicaceae</taxon>
        <taxon>Saliceae</taxon>
        <taxon>Populus</taxon>
    </lineage>
</organism>